<dbReference type="Gene3D" id="2.30.42.10">
    <property type="match status" value="1"/>
</dbReference>
<comment type="caution">
    <text evidence="6">The sequence shown here is derived from an EMBL/GenBank/DDBJ whole genome shotgun (WGS) entry which is preliminary data.</text>
</comment>
<dbReference type="Gene3D" id="3.30.750.44">
    <property type="match status" value="1"/>
</dbReference>
<dbReference type="EMBL" id="JAHZUY010000002">
    <property type="protein sequence ID" value="MBW8268117.1"/>
    <property type="molecule type" value="Genomic_DNA"/>
</dbReference>
<dbReference type="SUPFAM" id="SSF52096">
    <property type="entry name" value="ClpP/crotonase"/>
    <property type="match status" value="1"/>
</dbReference>
<reference evidence="6 7" key="1">
    <citation type="submission" date="2021-08" db="EMBL/GenBank/DDBJ databases">
        <title>Caldovatus sediminis gen. nov., sp. nov., a moderately thermophilic bacterium isolated from a hot spring.</title>
        <authorList>
            <person name="Hu C.-J."/>
            <person name="Li W.-J."/>
            <person name="Xian W.-D."/>
        </authorList>
    </citation>
    <scope>NUCLEOTIDE SEQUENCE [LARGE SCALE GENOMIC DNA]</scope>
    <source>
        <strain evidence="6 7">SYSU G05006</strain>
    </source>
</reference>
<evidence type="ECO:0000313" key="7">
    <source>
        <dbReference type="Proteomes" id="UP001519924"/>
    </source>
</evidence>
<keyword evidence="2" id="KW-0645">Protease</keyword>
<dbReference type="SMART" id="SM00245">
    <property type="entry name" value="TSPc"/>
    <property type="match status" value="1"/>
</dbReference>
<dbReference type="Pfam" id="PF03572">
    <property type="entry name" value="Peptidase_S41"/>
    <property type="match status" value="1"/>
</dbReference>
<evidence type="ECO:0000256" key="1">
    <source>
        <dbReference type="ARBA" id="ARBA00009179"/>
    </source>
</evidence>
<dbReference type="InterPro" id="IPR041489">
    <property type="entry name" value="PDZ_6"/>
</dbReference>
<organism evidence="6 7">
    <name type="scientific">Caldovatus aquaticus</name>
    <dbReference type="NCBI Taxonomy" id="2865671"/>
    <lineage>
        <taxon>Bacteria</taxon>
        <taxon>Pseudomonadati</taxon>
        <taxon>Pseudomonadota</taxon>
        <taxon>Alphaproteobacteria</taxon>
        <taxon>Acetobacterales</taxon>
        <taxon>Roseomonadaceae</taxon>
        <taxon>Caldovatus</taxon>
    </lineage>
</organism>
<evidence type="ECO:0000256" key="2">
    <source>
        <dbReference type="ARBA" id="ARBA00022670"/>
    </source>
</evidence>
<keyword evidence="3" id="KW-0378">Hydrolase</keyword>
<dbReference type="SUPFAM" id="SSF50156">
    <property type="entry name" value="PDZ domain-like"/>
    <property type="match status" value="1"/>
</dbReference>
<dbReference type="Gene3D" id="3.90.226.10">
    <property type="entry name" value="2-enoyl-CoA Hydratase, Chain A, domain 1"/>
    <property type="match status" value="1"/>
</dbReference>
<dbReference type="PANTHER" id="PTHR32060">
    <property type="entry name" value="TAIL-SPECIFIC PROTEASE"/>
    <property type="match status" value="1"/>
</dbReference>
<name>A0ABS7EZG1_9PROT</name>
<keyword evidence="4" id="KW-0720">Serine protease</keyword>
<comment type="similarity">
    <text evidence="1">Belongs to the peptidase S41A family.</text>
</comment>
<dbReference type="InterPro" id="IPR005151">
    <property type="entry name" value="Tail-specific_protease"/>
</dbReference>
<dbReference type="PROSITE" id="PS50106">
    <property type="entry name" value="PDZ"/>
    <property type="match status" value="1"/>
</dbReference>
<dbReference type="CDD" id="cd07560">
    <property type="entry name" value="Peptidase_S41_CPP"/>
    <property type="match status" value="1"/>
</dbReference>
<dbReference type="InterPro" id="IPR004447">
    <property type="entry name" value="Peptidase_S41A"/>
</dbReference>
<keyword evidence="7" id="KW-1185">Reference proteome</keyword>
<feature type="domain" description="PDZ" evidence="5">
    <location>
        <begin position="161"/>
        <end position="244"/>
    </location>
</feature>
<gene>
    <name evidence="6" type="ORF">K1J50_01310</name>
</gene>
<evidence type="ECO:0000259" key="5">
    <source>
        <dbReference type="PROSITE" id="PS50106"/>
    </source>
</evidence>
<dbReference type="InterPro" id="IPR036034">
    <property type="entry name" value="PDZ_sf"/>
</dbReference>
<evidence type="ECO:0000256" key="4">
    <source>
        <dbReference type="ARBA" id="ARBA00022825"/>
    </source>
</evidence>
<dbReference type="PANTHER" id="PTHR32060:SF30">
    <property type="entry name" value="CARBOXY-TERMINAL PROCESSING PROTEASE CTPA"/>
    <property type="match status" value="1"/>
</dbReference>
<dbReference type="Proteomes" id="UP001519924">
    <property type="component" value="Unassembled WGS sequence"/>
</dbReference>
<protein>
    <submittedName>
        <fullName evidence="6">PDZ domain-containing protein</fullName>
    </submittedName>
</protein>
<dbReference type="Pfam" id="PF17820">
    <property type="entry name" value="PDZ_6"/>
    <property type="match status" value="1"/>
</dbReference>
<dbReference type="InterPro" id="IPR001478">
    <property type="entry name" value="PDZ"/>
</dbReference>
<evidence type="ECO:0000256" key="3">
    <source>
        <dbReference type="ARBA" id="ARBA00022801"/>
    </source>
</evidence>
<dbReference type="RefSeq" id="WP_220115622.1">
    <property type="nucleotide sequence ID" value="NZ_JAHZUY010000002.1"/>
</dbReference>
<accession>A0ABS7EZG1</accession>
<sequence length="517" mass="53392">MLALAVLAAPPAGTPARAQEFPRSAIEAVLAAAFEAVLERHLEPVAPSDLGLWSLRGLSALEPALLVELGDGAFRLLPAAARAGPPLAAQRLPPAVLHPPAAAPPATTAAALVATAVPLLEAAWAASPALRHAGAEGVLRAMFEELFNYLDPYSRYVTAAEAQAARERRIGHAGLGLRLAAGRDGTVRIAAVAPGGPAARAGLRAGDRLLAIEGEPVSGGDLGDAAARLEGPENSLVTLLVARGNRRREVLLVRSPVPPETVFVERRDDILWLRLSGFLHATAERLATALADAFGPHARNPPRGVVLDLRGNRGGLLTQAVAVADLFLAGGTILRTDGRHPEARRIYLAHGQELAAGRPVVVLVDGRSASASEVVAAALADHGRAAVVGSTTMGKGLVQLLVPLPDGGELLLSWSRLIAPRGWPIQGLGVMPGVCTSLGAEATERALARLMAPDGAAPMAAVLARHARARVPVPAEEVAALRNACPPAEGREADRAVARLLLDHPRAWRAVAAAGAP</sequence>
<evidence type="ECO:0000313" key="6">
    <source>
        <dbReference type="EMBL" id="MBW8268117.1"/>
    </source>
</evidence>
<dbReference type="InterPro" id="IPR029045">
    <property type="entry name" value="ClpP/crotonase-like_dom_sf"/>
</dbReference>
<proteinExistence type="inferred from homology"/>
<dbReference type="SMART" id="SM00228">
    <property type="entry name" value="PDZ"/>
    <property type="match status" value="1"/>
</dbReference>